<dbReference type="OrthoDB" id="8094406at2"/>
<evidence type="ECO:0000313" key="3">
    <source>
        <dbReference type="Proteomes" id="UP000076489"/>
    </source>
</evidence>
<dbReference type="AlphaFoldDB" id="A0A166QT14"/>
<dbReference type="InterPro" id="IPR004919">
    <property type="entry name" value="GmrSD_N"/>
</dbReference>
<organism evidence="2 3">
    <name type="scientific">Pseudomonas fluorescens</name>
    <dbReference type="NCBI Taxonomy" id="294"/>
    <lineage>
        <taxon>Bacteria</taxon>
        <taxon>Pseudomonadati</taxon>
        <taxon>Pseudomonadota</taxon>
        <taxon>Gammaproteobacteria</taxon>
        <taxon>Pseudomonadales</taxon>
        <taxon>Pseudomonadaceae</taxon>
        <taxon>Pseudomonas</taxon>
    </lineage>
</organism>
<dbReference type="Pfam" id="PF03235">
    <property type="entry name" value="GmrSD_N"/>
    <property type="match status" value="1"/>
</dbReference>
<reference evidence="2 3" key="2">
    <citation type="journal article" date="2018" name="Nature">
        <title>Mutant phenotypes for thousands of bacterial genes of unknown function.</title>
        <authorList>
            <person name="Price M.N."/>
            <person name="Wetmore K.M."/>
            <person name="Waters R.J."/>
            <person name="Callaghan M."/>
            <person name="Ray J."/>
            <person name="Liu H."/>
            <person name="Kuehl J.V."/>
            <person name="Melnyk R.A."/>
            <person name="Lamson J.S."/>
            <person name="Suh Y."/>
            <person name="Carlson H.K."/>
            <person name="Esquivel Z."/>
            <person name="Sadeeshkumar H."/>
            <person name="Chakraborty R."/>
            <person name="Zane G.M."/>
            <person name="Rubin B.E."/>
            <person name="Wall J.D."/>
            <person name="Visel A."/>
            <person name="Bristow J."/>
            <person name="Blow M.J."/>
            <person name="Arkin A.P."/>
            <person name="Deutschbauer A.M."/>
        </authorList>
    </citation>
    <scope>NUCLEOTIDE SEQUENCE [LARGE SCALE GENOMIC DNA]</scope>
    <source>
        <strain evidence="2 3">FW300-N1B4</strain>
    </source>
</reference>
<comment type="caution">
    <text evidence="2">The sequence shown here is derived from an EMBL/GenBank/DDBJ whole genome shotgun (WGS) entry which is preliminary data.</text>
</comment>
<sequence>MARELTEYERQLEDLVRPLSAAKWQCDYFWNRVEPAILELGDDHGGLELIPDFQRGHVWSPLQQSHFLENCLRGIVPSSGYLIQFNCPFWGNYHGETDLPKGLQCVDGLQRYTAITRFVRGEVKAFGLTASEFAGTQFDPKRLRMAVAVHNFTTRAELLAFYLAVNSGGSQHSEEEIERVRGLLEVAKATSG</sequence>
<dbReference type="Proteomes" id="UP000076489">
    <property type="component" value="Unassembled WGS sequence"/>
</dbReference>
<reference evidence="3" key="1">
    <citation type="submission" date="2016-03" db="EMBL/GenBank/DDBJ databases">
        <authorList>
            <person name="Ray J."/>
            <person name="Price M."/>
            <person name="Deutschbauer A."/>
        </authorList>
    </citation>
    <scope>NUCLEOTIDE SEQUENCE [LARGE SCALE GENOMIC DNA]</scope>
    <source>
        <strain evidence="3">FW300-N1B4</strain>
    </source>
</reference>
<protein>
    <recommendedName>
        <fullName evidence="1">GmrSD restriction endonucleases N-terminal domain-containing protein</fullName>
    </recommendedName>
</protein>
<dbReference type="EMBL" id="LUKJ01000002">
    <property type="protein sequence ID" value="KZN20813.1"/>
    <property type="molecule type" value="Genomic_DNA"/>
</dbReference>
<accession>A0A166QT14</accession>
<evidence type="ECO:0000313" key="2">
    <source>
        <dbReference type="EMBL" id="KZN20813.1"/>
    </source>
</evidence>
<proteinExistence type="predicted"/>
<feature type="domain" description="GmrSD restriction endonucleases N-terminal" evidence="1">
    <location>
        <begin position="49"/>
        <end position="131"/>
    </location>
</feature>
<evidence type="ECO:0000259" key="1">
    <source>
        <dbReference type="Pfam" id="PF03235"/>
    </source>
</evidence>
<name>A0A166QT14_PSEFL</name>
<dbReference type="RefSeq" id="WP_063340858.1">
    <property type="nucleotide sequence ID" value="NZ_LUKJ01000002.1"/>
</dbReference>
<gene>
    <name evidence="2" type="ORF">A1D17_04530</name>
</gene>